<feature type="transmembrane region" description="Helical" evidence="6">
    <location>
        <begin position="236"/>
        <end position="258"/>
    </location>
</feature>
<comment type="subcellular location">
    <subcellularLocation>
        <location evidence="6">Cell membrane</location>
        <topology evidence="6">Multi-pass membrane protein</topology>
    </subcellularLocation>
    <subcellularLocation>
        <location evidence="1">Membrane</location>
        <topology evidence="1">Multi-pass membrane protein</topology>
    </subcellularLocation>
</comment>
<name>A0ABD3MNG9_9STRA</name>
<keyword evidence="5 6" id="KW-0472">Membrane</keyword>
<feature type="region of interest" description="Disordered" evidence="7">
    <location>
        <begin position="198"/>
        <end position="224"/>
    </location>
</feature>
<evidence type="ECO:0000256" key="4">
    <source>
        <dbReference type="ARBA" id="ARBA00022989"/>
    </source>
</evidence>
<comment type="caution">
    <text evidence="8">The sequence shown here is derived from an EMBL/GenBank/DDBJ whole genome shotgun (WGS) entry which is preliminary data.</text>
</comment>
<dbReference type="GO" id="GO:0005886">
    <property type="term" value="C:plasma membrane"/>
    <property type="evidence" value="ECO:0007669"/>
    <property type="project" value="UniProtKB-SubCell"/>
</dbReference>
<feature type="transmembrane region" description="Helical" evidence="6">
    <location>
        <begin position="103"/>
        <end position="124"/>
    </location>
</feature>
<dbReference type="InterPro" id="IPR007603">
    <property type="entry name" value="Choline_transptr-like"/>
</dbReference>
<feature type="transmembrane region" description="Helical" evidence="6">
    <location>
        <begin position="509"/>
        <end position="528"/>
    </location>
</feature>
<gene>
    <name evidence="8" type="ORF">ACHAWU_009205</name>
</gene>
<evidence type="ECO:0000256" key="2">
    <source>
        <dbReference type="ARBA" id="ARBA00007168"/>
    </source>
</evidence>
<dbReference type="Proteomes" id="UP001530293">
    <property type="component" value="Unassembled WGS sequence"/>
</dbReference>
<comment type="similarity">
    <text evidence="2 6">Belongs to the CTL (choline transporter-like) family.</text>
</comment>
<proteinExistence type="inferred from homology"/>
<keyword evidence="4 6" id="KW-1133">Transmembrane helix</keyword>
<dbReference type="AlphaFoldDB" id="A0ABD3MNG9"/>
<feature type="transmembrane region" description="Helical" evidence="6">
    <location>
        <begin position="265"/>
        <end position="286"/>
    </location>
</feature>
<protein>
    <recommendedName>
        <fullName evidence="6">Choline transporter-like protein</fullName>
    </recommendedName>
</protein>
<feature type="transmembrane region" description="Helical" evidence="6">
    <location>
        <begin position="451"/>
        <end position="471"/>
    </location>
</feature>
<evidence type="ECO:0000256" key="6">
    <source>
        <dbReference type="RuleBase" id="RU368066"/>
    </source>
</evidence>
<keyword evidence="9" id="KW-1185">Reference proteome</keyword>
<dbReference type="EMBL" id="JALLBG020000121">
    <property type="protein sequence ID" value="KAL3763521.1"/>
    <property type="molecule type" value="Genomic_DNA"/>
</dbReference>
<feature type="transmembrane region" description="Helical" evidence="6">
    <location>
        <begin position="331"/>
        <end position="351"/>
    </location>
</feature>
<comment type="function">
    <text evidence="6">Choline transporter.</text>
</comment>
<feature type="transmembrane region" description="Helical" evidence="6">
    <location>
        <begin position="582"/>
        <end position="605"/>
    </location>
</feature>
<evidence type="ECO:0000256" key="1">
    <source>
        <dbReference type="ARBA" id="ARBA00004141"/>
    </source>
</evidence>
<organism evidence="8 9">
    <name type="scientific">Discostella pseudostelligera</name>
    <dbReference type="NCBI Taxonomy" id="259834"/>
    <lineage>
        <taxon>Eukaryota</taxon>
        <taxon>Sar</taxon>
        <taxon>Stramenopiles</taxon>
        <taxon>Ochrophyta</taxon>
        <taxon>Bacillariophyta</taxon>
        <taxon>Coscinodiscophyceae</taxon>
        <taxon>Thalassiosirophycidae</taxon>
        <taxon>Stephanodiscales</taxon>
        <taxon>Stephanodiscaceae</taxon>
        <taxon>Discostella</taxon>
    </lineage>
</organism>
<dbReference type="PANTHER" id="PTHR12385">
    <property type="entry name" value="CHOLINE TRANSPORTER-LIKE (SLC FAMILY 44)"/>
    <property type="match status" value="1"/>
</dbReference>
<dbReference type="GO" id="GO:0022857">
    <property type="term" value="F:transmembrane transporter activity"/>
    <property type="evidence" value="ECO:0007669"/>
    <property type="project" value="UniProtKB-UniRule"/>
</dbReference>
<evidence type="ECO:0000256" key="5">
    <source>
        <dbReference type="ARBA" id="ARBA00023136"/>
    </source>
</evidence>
<evidence type="ECO:0000313" key="9">
    <source>
        <dbReference type="Proteomes" id="UP001530293"/>
    </source>
</evidence>
<dbReference type="Pfam" id="PF04515">
    <property type="entry name" value="Choline_transpo"/>
    <property type="match status" value="1"/>
</dbReference>
<evidence type="ECO:0000256" key="3">
    <source>
        <dbReference type="ARBA" id="ARBA00022692"/>
    </source>
</evidence>
<evidence type="ECO:0000256" key="7">
    <source>
        <dbReference type="SAM" id="MobiDB-lite"/>
    </source>
</evidence>
<accession>A0ABD3MNG9</accession>
<feature type="transmembrane region" description="Helical" evidence="6">
    <location>
        <begin position="292"/>
        <end position="310"/>
    </location>
</feature>
<keyword evidence="3 6" id="KW-0812">Transmembrane</keyword>
<evidence type="ECO:0000313" key="8">
    <source>
        <dbReference type="EMBL" id="KAL3763521.1"/>
    </source>
</evidence>
<sequence length="648" mass="70568">MASTSSSPPWPPSAATTTTATATPIAVVQGVYVNASDGDNRHHNHQINYYYNNGNGRSPNTANTNTHIAKQNVVTDSYYYSNADKNNQQSRPRRQQQRQCNDFLFAILFLVHLVVMAGVVSHYAPKMFLEIASGSSSSNNGRNLMSSILTKSLEVQEVRDNHSVDEEEDSYFFASRLLSMKAVPRFLLAFHNSNNNASEQHYTNNQHRHAQQQQQQQGDDGSYDDSITGTDDMADLMLLLGVSAAISVLLSTAALTFMISCAASLIKFALLFNVVSTAVFAVGSLFLSPFAALMGLFLLIMTVYYAYVVWGRIPFAASNLVTASTAVRFHLCGLATLAYLSLFMVTGWTLWWTATFVSTVYVTSGCDAEGNCASETSMWLVFALLLSYYWTFQVIKNVVHVTVAGTVGTWWFVPSADATVEEKEVDGESSSSASRCCCCSRTVGGAYLRSMTTSFGSICMGSLLVAIVEAAKNTVRSLRESEDGGGIFLCLAECLLACLQDVLEYFNMWAFVFVGIYGYPFIESGKCVMELFKSRGWTTIITDQLAEGALGLVSLAVGLITGMVSLGIAAGRGMVFGDELGASAAAFFAGFIIGLFLTSTLLTLVSSALSTVIVCYAEAPGEFETNHPKLSQDMRSAWRQAWPDEFQY</sequence>
<feature type="transmembrane region" description="Helical" evidence="6">
    <location>
        <begin position="549"/>
        <end position="570"/>
    </location>
</feature>
<reference evidence="8 9" key="1">
    <citation type="submission" date="2024-10" db="EMBL/GenBank/DDBJ databases">
        <title>Updated reference genomes for cyclostephanoid diatoms.</title>
        <authorList>
            <person name="Roberts W.R."/>
            <person name="Alverson A.J."/>
        </authorList>
    </citation>
    <scope>NUCLEOTIDE SEQUENCE [LARGE SCALE GENOMIC DNA]</scope>
    <source>
        <strain evidence="8 9">AJA232-27</strain>
    </source>
</reference>
<dbReference type="PANTHER" id="PTHR12385:SF4">
    <property type="entry name" value="PROTEIN PNS1"/>
    <property type="match status" value="1"/>
</dbReference>